<evidence type="ECO:0000313" key="10">
    <source>
        <dbReference type="EMBL" id="SFG61002.1"/>
    </source>
</evidence>
<sequence length="281" mass="32026">MPFSFFKGNNKNQESIETPKDNRDRVEEIAVSLIVPNRNQPRKIFSRESIGELAETIQNHGLLQPIILRKCSDGKYEIIAGERRFRAVCSLKWEKVPAIVKEMGDRESASFAIIENLQREGLTAIEEAQAYSRLMELNQLTQQDLAKEIGKSQSFIANKLRLLKLCDKVKEAIMNKSISERHGRAMSGLEKGQQIYVLNEVAANHLSVKETEKLVKSLREKAERKPEKKRVRGVVKDVRIAINTVKGAVDMVQKNGVDVVMHEEDNAEFHRIIIDIPNKKQ</sequence>
<evidence type="ECO:0000256" key="8">
    <source>
        <dbReference type="SAM" id="MobiDB-lite"/>
    </source>
</evidence>
<feature type="domain" description="ParB-like N-terminal" evidence="9">
    <location>
        <begin position="27"/>
        <end position="117"/>
    </location>
</feature>
<evidence type="ECO:0000256" key="2">
    <source>
        <dbReference type="ARBA" id="ARBA00006295"/>
    </source>
</evidence>
<dbReference type="FunFam" id="3.90.1530.30:FF:000001">
    <property type="entry name" value="Chromosome partitioning protein ParB"/>
    <property type="match status" value="1"/>
</dbReference>
<dbReference type="GO" id="GO:0007059">
    <property type="term" value="P:chromosome segregation"/>
    <property type="evidence" value="ECO:0007669"/>
    <property type="project" value="TreeGrafter"/>
</dbReference>
<evidence type="ECO:0000256" key="7">
    <source>
        <dbReference type="ARBA" id="ARBA00023306"/>
    </source>
</evidence>
<feature type="region of interest" description="Disordered" evidence="8">
    <location>
        <begin position="1"/>
        <end position="21"/>
    </location>
</feature>
<dbReference type="Gene3D" id="1.10.10.2830">
    <property type="match status" value="1"/>
</dbReference>
<evidence type="ECO:0000256" key="3">
    <source>
        <dbReference type="ARBA" id="ARBA00022490"/>
    </source>
</evidence>
<dbReference type="Pfam" id="PF17762">
    <property type="entry name" value="HTH_ParB"/>
    <property type="match status" value="1"/>
</dbReference>
<evidence type="ECO:0000256" key="6">
    <source>
        <dbReference type="ARBA" id="ARBA00023210"/>
    </source>
</evidence>
<dbReference type="Gene3D" id="3.90.1530.30">
    <property type="match status" value="1"/>
</dbReference>
<name>A0A1I2T7V8_9LACO</name>
<dbReference type="PANTHER" id="PTHR33375">
    <property type="entry name" value="CHROMOSOME-PARTITIONING PROTEIN PARB-RELATED"/>
    <property type="match status" value="1"/>
</dbReference>
<proteinExistence type="inferred from homology"/>
<dbReference type="GO" id="GO:0005694">
    <property type="term" value="C:chromosome"/>
    <property type="evidence" value="ECO:0007669"/>
    <property type="project" value="TreeGrafter"/>
</dbReference>
<evidence type="ECO:0000256" key="5">
    <source>
        <dbReference type="ARBA" id="ARBA00023125"/>
    </source>
</evidence>
<dbReference type="EMBL" id="FOPI01000051">
    <property type="protein sequence ID" value="SFG61002.1"/>
    <property type="molecule type" value="Genomic_DNA"/>
</dbReference>
<dbReference type="InterPro" id="IPR023705">
    <property type="entry name" value="Nucleoid_occlusion_protein"/>
</dbReference>
<dbReference type="RefSeq" id="WP_046922418.1">
    <property type="nucleotide sequence ID" value="NZ_AYYL01000067.1"/>
</dbReference>
<dbReference type="InterPro" id="IPR003115">
    <property type="entry name" value="ParB_N"/>
</dbReference>
<comment type="subcellular location">
    <subcellularLocation>
        <location evidence="1">Cytoplasm</location>
        <location evidence="1">Nucleoid</location>
    </subcellularLocation>
</comment>
<feature type="compositionally biased region" description="Polar residues" evidence="8">
    <location>
        <begin position="7"/>
        <end position="16"/>
    </location>
</feature>
<dbReference type="GO" id="GO:0000917">
    <property type="term" value="P:division septum assembly"/>
    <property type="evidence" value="ECO:0007669"/>
    <property type="project" value="UniProtKB-KW"/>
</dbReference>
<keyword evidence="3" id="KW-0963">Cytoplasm</keyword>
<accession>A0A1I2T7V8</accession>
<keyword evidence="6" id="KW-0717">Septation</keyword>
<evidence type="ECO:0000256" key="4">
    <source>
        <dbReference type="ARBA" id="ARBA00022618"/>
    </source>
</evidence>
<keyword evidence="7" id="KW-0131">Cell cycle</keyword>
<dbReference type="SUPFAM" id="SSF110849">
    <property type="entry name" value="ParB/Sulfiredoxin"/>
    <property type="match status" value="1"/>
</dbReference>
<dbReference type="SMART" id="SM00470">
    <property type="entry name" value="ParB"/>
    <property type="match status" value="1"/>
</dbReference>
<dbReference type="Pfam" id="PF02195">
    <property type="entry name" value="ParB_N"/>
    <property type="match status" value="1"/>
</dbReference>
<evidence type="ECO:0000313" key="11">
    <source>
        <dbReference type="Proteomes" id="UP000182635"/>
    </source>
</evidence>
<dbReference type="InterPro" id="IPR050336">
    <property type="entry name" value="Chromosome_partition/occlusion"/>
</dbReference>
<gene>
    <name evidence="10" type="ORF">SAMN02910432_02022</name>
</gene>
<dbReference type="SUPFAM" id="SSF109709">
    <property type="entry name" value="KorB DNA-binding domain-like"/>
    <property type="match status" value="1"/>
</dbReference>
<reference evidence="11" key="1">
    <citation type="submission" date="2016-10" db="EMBL/GenBank/DDBJ databases">
        <authorList>
            <person name="Varghese N."/>
            <person name="Submissions S."/>
        </authorList>
    </citation>
    <scope>NUCLEOTIDE SEQUENCE [LARGE SCALE GENOMIC DNA]</scope>
    <source>
        <strain evidence="11">DSM 20403</strain>
    </source>
</reference>
<dbReference type="FunFam" id="1.10.10.2830:FF:000001">
    <property type="entry name" value="Chromosome partitioning protein ParB"/>
    <property type="match status" value="1"/>
</dbReference>
<dbReference type="InterPro" id="IPR004437">
    <property type="entry name" value="ParB/RepB/Spo0J"/>
</dbReference>
<dbReference type="CDD" id="cd16393">
    <property type="entry name" value="SPO0J_N"/>
    <property type="match status" value="1"/>
</dbReference>
<dbReference type="NCBIfam" id="TIGR00180">
    <property type="entry name" value="parB_part"/>
    <property type="match status" value="1"/>
</dbReference>
<dbReference type="InterPro" id="IPR041468">
    <property type="entry name" value="HTH_ParB/Spo0J"/>
</dbReference>
<organism evidence="10 11">
    <name type="scientific">Ligilactobacillus ruminis DSM 20403 = NBRC 102161</name>
    <dbReference type="NCBI Taxonomy" id="1423798"/>
    <lineage>
        <taxon>Bacteria</taxon>
        <taxon>Bacillati</taxon>
        <taxon>Bacillota</taxon>
        <taxon>Bacilli</taxon>
        <taxon>Lactobacillales</taxon>
        <taxon>Lactobacillaceae</taxon>
        <taxon>Ligilactobacillus</taxon>
    </lineage>
</organism>
<evidence type="ECO:0000256" key="1">
    <source>
        <dbReference type="ARBA" id="ARBA00004453"/>
    </source>
</evidence>
<keyword evidence="5" id="KW-0238">DNA-binding</keyword>
<dbReference type="PANTHER" id="PTHR33375:SF8">
    <property type="entry name" value="NUCLEOID OCCLUSION PROTEIN"/>
    <property type="match status" value="1"/>
</dbReference>
<dbReference type="OrthoDB" id="9802051at2"/>
<keyword evidence="4" id="KW-0132">Cell division</keyword>
<dbReference type="InterPro" id="IPR036086">
    <property type="entry name" value="ParB/Sulfiredoxin_sf"/>
</dbReference>
<dbReference type="Proteomes" id="UP000182635">
    <property type="component" value="Unassembled WGS sequence"/>
</dbReference>
<dbReference type="GO" id="GO:0045881">
    <property type="term" value="P:positive regulation of sporulation resulting in formation of a cellular spore"/>
    <property type="evidence" value="ECO:0007669"/>
    <property type="project" value="TreeGrafter"/>
</dbReference>
<dbReference type="AlphaFoldDB" id="A0A1I2T7V8"/>
<dbReference type="GO" id="GO:0009295">
    <property type="term" value="C:nucleoid"/>
    <property type="evidence" value="ECO:0007669"/>
    <property type="project" value="UniProtKB-SubCell"/>
</dbReference>
<protein>
    <submittedName>
        <fullName evidence="10">Chromosome partitioning protein, ParB family</fullName>
    </submittedName>
</protein>
<evidence type="ECO:0000259" key="9">
    <source>
        <dbReference type="SMART" id="SM00470"/>
    </source>
</evidence>
<comment type="similarity">
    <text evidence="2">Belongs to the ParB family.</text>
</comment>
<dbReference type="NCBIfam" id="TIGR04285">
    <property type="entry name" value="nucleoid_noc"/>
    <property type="match status" value="1"/>
</dbReference>
<dbReference type="GO" id="GO:0003677">
    <property type="term" value="F:DNA binding"/>
    <property type="evidence" value="ECO:0007669"/>
    <property type="project" value="UniProtKB-KW"/>
</dbReference>